<evidence type="ECO:0000313" key="2">
    <source>
        <dbReference type="EMBL" id="OEG11310.1"/>
    </source>
</evidence>
<keyword evidence="1" id="KW-0812">Transmembrane</keyword>
<dbReference type="STRING" id="903984.BCR21_08390"/>
<evidence type="ECO:0000256" key="1">
    <source>
        <dbReference type="SAM" id="Phobius"/>
    </source>
</evidence>
<organism evidence="2 3">
    <name type="scientific">Enterococcus ureasiticus</name>
    <dbReference type="NCBI Taxonomy" id="903984"/>
    <lineage>
        <taxon>Bacteria</taxon>
        <taxon>Bacillati</taxon>
        <taxon>Bacillota</taxon>
        <taxon>Bacilli</taxon>
        <taxon>Lactobacillales</taxon>
        <taxon>Enterococcaceae</taxon>
        <taxon>Enterococcus</taxon>
    </lineage>
</organism>
<comment type="caution">
    <text evidence="2">The sequence shown here is derived from an EMBL/GenBank/DDBJ whole genome shotgun (WGS) entry which is preliminary data.</text>
</comment>
<keyword evidence="1" id="KW-0472">Membrane</keyword>
<dbReference type="NCBIfam" id="NF041013">
    <property type="entry name" value="T4P_ComGE"/>
    <property type="match status" value="1"/>
</dbReference>
<name>A0A1E5GGE7_9ENTE</name>
<keyword evidence="3" id="KW-1185">Reference proteome</keyword>
<proteinExistence type="predicted"/>
<dbReference type="Proteomes" id="UP000094068">
    <property type="component" value="Unassembled WGS sequence"/>
</dbReference>
<reference evidence="3" key="1">
    <citation type="submission" date="2016-09" db="EMBL/GenBank/DDBJ databases">
        <authorList>
            <person name="Gulvik C.A."/>
        </authorList>
    </citation>
    <scope>NUCLEOTIDE SEQUENCE [LARGE SCALE GENOMIC DNA]</scope>
    <source>
        <strain evidence="3">DSM 23328</strain>
    </source>
</reference>
<gene>
    <name evidence="2" type="ORF">BCR21_08390</name>
</gene>
<protein>
    <recommendedName>
        <fullName evidence="4">Type II secretion system protein</fullName>
    </recommendedName>
</protein>
<dbReference type="AlphaFoldDB" id="A0A1E5GGE7"/>
<dbReference type="InterPro" id="IPR053468">
    <property type="entry name" value="ComGE-like"/>
</dbReference>
<dbReference type="EMBL" id="MIJZ01000013">
    <property type="protein sequence ID" value="OEG11310.1"/>
    <property type="molecule type" value="Genomic_DNA"/>
</dbReference>
<evidence type="ECO:0008006" key="4">
    <source>
        <dbReference type="Google" id="ProtNLM"/>
    </source>
</evidence>
<evidence type="ECO:0000313" key="3">
    <source>
        <dbReference type="Proteomes" id="UP000094068"/>
    </source>
</evidence>
<dbReference type="RefSeq" id="WP_069646083.1">
    <property type="nucleotide sequence ID" value="NZ_MIJZ01000013.1"/>
</dbReference>
<feature type="transmembrane region" description="Helical" evidence="1">
    <location>
        <begin position="12"/>
        <end position="33"/>
    </location>
</feature>
<accession>A0A1E5GGE7</accession>
<sequence>MLKKSNNYSGYILLESLIALGLLCLIIGSYVSLNTFLLKKNKQATNQLLLHRVLYEKMKHYENHGGALIQDIHIENRNYQLRFYKTENKLIKVEIIDEKESFTIKKE</sequence>
<keyword evidence="1" id="KW-1133">Transmembrane helix</keyword>